<dbReference type="Proteomes" id="UP001196413">
    <property type="component" value="Unassembled WGS sequence"/>
</dbReference>
<feature type="compositionally biased region" description="Basic and acidic residues" evidence="1">
    <location>
        <begin position="77"/>
        <end position="93"/>
    </location>
</feature>
<evidence type="ECO:0000256" key="1">
    <source>
        <dbReference type="SAM" id="MobiDB-lite"/>
    </source>
</evidence>
<feature type="region of interest" description="Disordered" evidence="1">
    <location>
        <begin position="58"/>
        <end position="94"/>
    </location>
</feature>
<dbReference type="EMBL" id="JAHQIW010007413">
    <property type="protein sequence ID" value="KAJ1374215.1"/>
    <property type="molecule type" value="Genomic_DNA"/>
</dbReference>
<evidence type="ECO:0000313" key="2">
    <source>
        <dbReference type="EMBL" id="KAJ1374215.1"/>
    </source>
</evidence>
<name>A0AAD5RD48_PARTN</name>
<sequence>MLSSMPMNINLHASSIMAIKRIKHLEPSINADPRTSWLYWATTAVARHPLKTLMKNSNNQRHIGGRKSRRTPVPPRKQCDSTRKAAPERRRWSELQTSKKLIKRHDFCCLQRQWQTRERQENDKEFSPLCQRRIPPTGEHLTTPGGLVFERGQSSTSLFVLLPPLLYLVKFNRRSRITTPFLAFSQINENNRSSDELRAEIKVVRFSARKTSITRDTLKQYGIMN</sequence>
<protein>
    <submittedName>
        <fullName evidence="2">Uncharacterized protein</fullName>
    </submittedName>
</protein>
<reference evidence="2" key="1">
    <citation type="submission" date="2021-06" db="EMBL/GenBank/DDBJ databases">
        <title>Parelaphostrongylus tenuis whole genome reference sequence.</title>
        <authorList>
            <person name="Garwood T.J."/>
            <person name="Larsen P.A."/>
            <person name="Fountain-Jones N.M."/>
            <person name="Garbe J.R."/>
            <person name="Macchietto M.G."/>
            <person name="Kania S.A."/>
            <person name="Gerhold R.W."/>
            <person name="Richards J.E."/>
            <person name="Wolf T.M."/>
        </authorList>
    </citation>
    <scope>NUCLEOTIDE SEQUENCE</scope>
    <source>
        <strain evidence="2">MNPRO001-30</strain>
        <tissue evidence="2">Meninges</tissue>
    </source>
</reference>
<keyword evidence="3" id="KW-1185">Reference proteome</keyword>
<evidence type="ECO:0000313" key="3">
    <source>
        <dbReference type="Proteomes" id="UP001196413"/>
    </source>
</evidence>
<gene>
    <name evidence="2" type="ORF">KIN20_036848</name>
</gene>
<comment type="caution">
    <text evidence="2">The sequence shown here is derived from an EMBL/GenBank/DDBJ whole genome shotgun (WGS) entry which is preliminary data.</text>
</comment>
<proteinExistence type="predicted"/>
<organism evidence="2 3">
    <name type="scientific">Parelaphostrongylus tenuis</name>
    <name type="common">Meningeal worm</name>
    <dbReference type="NCBI Taxonomy" id="148309"/>
    <lineage>
        <taxon>Eukaryota</taxon>
        <taxon>Metazoa</taxon>
        <taxon>Ecdysozoa</taxon>
        <taxon>Nematoda</taxon>
        <taxon>Chromadorea</taxon>
        <taxon>Rhabditida</taxon>
        <taxon>Rhabditina</taxon>
        <taxon>Rhabditomorpha</taxon>
        <taxon>Strongyloidea</taxon>
        <taxon>Metastrongylidae</taxon>
        <taxon>Parelaphostrongylus</taxon>
    </lineage>
</organism>
<accession>A0AAD5RD48</accession>
<dbReference type="AlphaFoldDB" id="A0AAD5RD48"/>